<organism evidence="3 4">
    <name type="scientific">Vagococcus carniphilus</name>
    <dbReference type="NCBI Taxonomy" id="218144"/>
    <lineage>
        <taxon>Bacteria</taxon>
        <taxon>Bacillati</taxon>
        <taxon>Bacillota</taxon>
        <taxon>Bacilli</taxon>
        <taxon>Lactobacillales</taxon>
        <taxon>Enterococcaceae</taxon>
        <taxon>Vagococcus</taxon>
    </lineage>
</organism>
<dbReference type="AlphaFoldDB" id="A0A430B8V6"/>
<evidence type="ECO:0000313" key="4">
    <source>
        <dbReference type="Proteomes" id="UP000288028"/>
    </source>
</evidence>
<gene>
    <name evidence="3" type="ORF">CBF28_00945</name>
</gene>
<feature type="domain" description="Cupin type-2" evidence="2">
    <location>
        <begin position="41"/>
        <end position="110"/>
    </location>
</feature>
<evidence type="ECO:0000259" key="2">
    <source>
        <dbReference type="Pfam" id="PF07883"/>
    </source>
</evidence>
<dbReference type="RefSeq" id="WP_126790951.1">
    <property type="nucleotide sequence ID" value="NZ_CP060720.1"/>
</dbReference>
<dbReference type="SUPFAM" id="SSF51182">
    <property type="entry name" value="RmlC-like cupins"/>
    <property type="match status" value="1"/>
</dbReference>
<sequence>MQILNMNELPEGVEVNYLDKARTAYLGKAAGSEKMYVNIDKIEPGQKSCKYHSHARQEEFFLILKGAATLRYDGEEYLVKKGDFVAKPAGKQHAHQFINSGEEVLEILDVGLNVANDITYYPDEAVYYLPDEEKVFSEQGELKEWTSEPNE</sequence>
<dbReference type="CDD" id="cd02224">
    <property type="entry name" value="cupin_SPO2919-like"/>
    <property type="match status" value="1"/>
</dbReference>
<dbReference type="EMBL" id="NGKB01000001">
    <property type="protein sequence ID" value="RSU16784.1"/>
    <property type="molecule type" value="Genomic_DNA"/>
</dbReference>
<keyword evidence="3" id="KW-0413">Isomerase</keyword>
<proteinExistence type="predicted"/>
<accession>A0A430B8V6</accession>
<dbReference type="InterPro" id="IPR011051">
    <property type="entry name" value="RmlC_Cupin_sf"/>
</dbReference>
<keyword evidence="1" id="KW-0479">Metal-binding</keyword>
<dbReference type="Pfam" id="PF07883">
    <property type="entry name" value="Cupin_2"/>
    <property type="match status" value="1"/>
</dbReference>
<keyword evidence="4" id="KW-1185">Reference proteome</keyword>
<reference evidence="3 4" key="1">
    <citation type="submission" date="2017-05" db="EMBL/GenBank/DDBJ databases">
        <title>Vagococcus spp. assemblies.</title>
        <authorList>
            <person name="Gulvik C.A."/>
        </authorList>
    </citation>
    <scope>NUCLEOTIDE SEQUENCE [LARGE SCALE GENOMIC DNA]</scope>
    <source>
        <strain evidence="3 4">SS1714</strain>
    </source>
</reference>
<dbReference type="GO" id="GO:0016853">
    <property type="term" value="F:isomerase activity"/>
    <property type="evidence" value="ECO:0007669"/>
    <property type="project" value="UniProtKB-KW"/>
</dbReference>
<dbReference type="GeneID" id="95579860"/>
<evidence type="ECO:0000313" key="3">
    <source>
        <dbReference type="EMBL" id="RSU16784.1"/>
    </source>
</evidence>
<dbReference type="Proteomes" id="UP000288028">
    <property type="component" value="Unassembled WGS sequence"/>
</dbReference>
<dbReference type="InterPro" id="IPR051610">
    <property type="entry name" value="GPI/OXD"/>
</dbReference>
<dbReference type="InterPro" id="IPR013096">
    <property type="entry name" value="Cupin_2"/>
</dbReference>
<dbReference type="OrthoDB" id="9797047at2"/>
<comment type="caution">
    <text evidence="3">The sequence shown here is derived from an EMBL/GenBank/DDBJ whole genome shotgun (WGS) entry which is preliminary data.</text>
</comment>
<dbReference type="Gene3D" id="2.60.120.10">
    <property type="entry name" value="Jelly Rolls"/>
    <property type="match status" value="1"/>
</dbReference>
<name>A0A430B8V6_9ENTE</name>
<evidence type="ECO:0000256" key="1">
    <source>
        <dbReference type="ARBA" id="ARBA00022723"/>
    </source>
</evidence>
<dbReference type="GO" id="GO:0046872">
    <property type="term" value="F:metal ion binding"/>
    <property type="evidence" value="ECO:0007669"/>
    <property type="project" value="UniProtKB-KW"/>
</dbReference>
<dbReference type="PANTHER" id="PTHR35848">
    <property type="entry name" value="OXALATE-BINDING PROTEIN"/>
    <property type="match status" value="1"/>
</dbReference>
<protein>
    <submittedName>
        <fullName evidence="3">Mannose-6-phosphate isomerase</fullName>
    </submittedName>
</protein>
<dbReference type="InterPro" id="IPR014710">
    <property type="entry name" value="RmlC-like_jellyroll"/>
</dbReference>